<reference evidence="3 4" key="1">
    <citation type="submission" date="2019-12" db="EMBL/GenBank/DDBJ databases">
        <title>Genomic-based taxomic classification of the family Erythrobacteraceae.</title>
        <authorList>
            <person name="Xu L."/>
        </authorList>
    </citation>
    <scope>NUCLEOTIDE SEQUENCE [LARGE SCALE GENOMIC DNA]</scope>
    <source>
        <strain evidence="3 4">M0322</strain>
    </source>
</reference>
<feature type="transmembrane region" description="Helical" evidence="1">
    <location>
        <begin position="12"/>
        <end position="33"/>
    </location>
</feature>
<dbReference type="InterPro" id="IPR021255">
    <property type="entry name" value="DUF2807"/>
</dbReference>
<evidence type="ECO:0000313" key="4">
    <source>
        <dbReference type="Proteomes" id="UP000466966"/>
    </source>
</evidence>
<dbReference type="EMBL" id="WTYV01000001">
    <property type="protein sequence ID" value="MXO70536.1"/>
    <property type="molecule type" value="Genomic_DNA"/>
</dbReference>
<sequence length="281" mass="28754">MTGRHGAGGFDRMFRAIGPFVAMAAMGGAMAAARKSGKFEFDWDDEKGGAKGFGPAGFGTAGGVPFAEFDMDGDVPTGLVLAGADTLVVREGEEFAVAVQGDDEAKDTLRFRLKDDVLQIASRNTGNGGEGVATITVTMPAPAKVTIAGAGRIELEKLAEFAEVIIAGAGRIEVQEVALTELDVSIAGSGRFKASGRVAQLNLNVAGSGRAKLGAVMVEEACVTIAGSGRAVFASDGEVSARLMGSGTVTVRGSARCEVKGMGTGRLVCERREDSGDDVVD</sequence>
<proteinExistence type="predicted"/>
<evidence type="ECO:0000313" key="3">
    <source>
        <dbReference type="EMBL" id="MXO70536.1"/>
    </source>
</evidence>
<feature type="domain" description="Putative auto-transporter adhesin head GIN" evidence="2">
    <location>
        <begin position="77"/>
        <end position="255"/>
    </location>
</feature>
<keyword evidence="4" id="KW-1185">Reference proteome</keyword>
<evidence type="ECO:0000256" key="1">
    <source>
        <dbReference type="SAM" id="Phobius"/>
    </source>
</evidence>
<comment type="caution">
    <text evidence="3">The sequence shown here is derived from an EMBL/GenBank/DDBJ whole genome shotgun (WGS) entry which is preliminary data.</text>
</comment>
<dbReference type="Gene3D" id="2.160.20.120">
    <property type="match status" value="1"/>
</dbReference>
<dbReference type="Proteomes" id="UP000466966">
    <property type="component" value="Unassembled WGS sequence"/>
</dbReference>
<accession>A0A844YU47</accession>
<organism evidence="3 4">
    <name type="scientific">Alteraurantiacibacter buctensis</name>
    <dbReference type="NCBI Taxonomy" id="1503981"/>
    <lineage>
        <taxon>Bacteria</taxon>
        <taxon>Pseudomonadati</taxon>
        <taxon>Pseudomonadota</taxon>
        <taxon>Alphaproteobacteria</taxon>
        <taxon>Sphingomonadales</taxon>
        <taxon>Erythrobacteraceae</taxon>
        <taxon>Alteraurantiacibacter</taxon>
    </lineage>
</organism>
<dbReference type="OrthoDB" id="7425768at2"/>
<keyword evidence="1" id="KW-0472">Membrane</keyword>
<keyword evidence="1" id="KW-0812">Transmembrane</keyword>
<evidence type="ECO:0000259" key="2">
    <source>
        <dbReference type="Pfam" id="PF10988"/>
    </source>
</evidence>
<dbReference type="RefSeq" id="WP_160770444.1">
    <property type="nucleotide sequence ID" value="NZ_WTYV01000001.1"/>
</dbReference>
<name>A0A844YU47_9SPHN</name>
<dbReference type="Pfam" id="PF10988">
    <property type="entry name" value="DUF2807"/>
    <property type="match status" value="1"/>
</dbReference>
<dbReference type="AlphaFoldDB" id="A0A844YU47"/>
<protein>
    <submittedName>
        <fullName evidence="3">DUF2807 domain-containing protein</fullName>
    </submittedName>
</protein>
<keyword evidence="1" id="KW-1133">Transmembrane helix</keyword>
<gene>
    <name evidence="3" type="ORF">GRI99_02675</name>
</gene>